<evidence type="ECO:0000256" key="4">
    <source>
        <dbReference type="ARBA" id="ARBA00023136"/>
    </source>
</evidence>
<feature type="domain" description="RagB/SusD" evidence="6">
    <location>
        <begin position="304"/>
        <end position="572"/>
    </location>
</feature>
<dbReference type="EMBL" id="FP476056">
    <property type="protein sequence ID" value="CAZ97646.1"/>
    <property type="molecule type" value="Genomic_DNA"/>
</dbReference>
<evidence type="ECO:0000256" key="1">
    <source>
        <dbReference type="ARBA" id="ARBA00004442"/>
    </source>
</evidence>
<gene>
    <name evidence="8" type="ordered locus">zobellia_3508</name>
</gene>
<evidence type="ECO:0000259" key="7">
    <source>
        <dbReference type="Pfam" id="PF14322"/>
    </source>
</evidence>
<keyword evidence="4" id="KW-0472">Membrane</keyword>
<evidence type="ECO:0000313" key="8">
    <source>
        <dbReference type="EMBL" id="CAZ97646.1"/>
    </source>
</evidence>
<reference evidence="9" key="1">
    <citation type="submission" date="2009-07" db="EMBL/GenBank/DDBJ databases">
        <title>Complete genome sequence of Zobellia galactanivorans Dsij.</title>
        <authorList>
            <consortium name="Genoscope - CEA"/>
        </authorList>
    </citation>
    <scope>NUCLEOTIDE SEQUENCE [LARGE SCALE GENOMIC DNA]</scope>
    <source>
        <strain evidence="9">DSM 12802 / CCUG 47099 / CIP 106680 / NCIMB 13871 / Dsij</strain>
    </source>
</reference>
<evidence type="ECO:0000256" key="5">
    <source>
        <dbReference type="ARBA" id="ARBA00023237"/>
    </source>
</evidence>
<dbReference type="STRING" id="63186.ZOBELLIA_3508"/>
<evidence type="ECO:0000259" key="6">
    <source>
        <dbReference type="Pfam" id="PF07980"/>
    </source>
</evidence>
<dbReference type="HOGENOM" id="CLU_015553_0_1_10"/>
<sequence>MKNIYYILWIVIIGLFFNSCEEEDLLDKTPLDQISDTDFWQTEGDLQLYLNNLYGTFPGWAGAGAAPSPDVGTDIVIESQEWFGASSTTRLDGTLNVPGSGGGWSWSNVRRVNYFLENAERVESGGLVDHYKGEGYFFRAWFYFSLLQNFGDLPIITDVVGIEDESLLYGSRSPRTEVANFILEDLDKAIAMMKTASDVGPSRLNKDIAALFKARVALYEGTWEKYHQGTTFAGDTNGAGFIQQAAEAAKSVMDDGNYSLDTGDVNDAYYNLFVQTDYSGNPEVMLYRHYDYLTYNIQNSLWNQPNAHGMTREMTKYYLASDGLPISVSPNFEGDVTLDEIQVNRDPRLAQSVMAPGDLDFIAVNGDSIAFSVPIMTRNPTGYAIEKWRSKELFEELNNQRTRDIGYIIFRYAETLLIYAEAKAELGTLTQTDVDMSINQLRARVGMPDLVINAITPDPEWPNYGYTLPDYLYEIRRERVVELFGEGNRLADLMRWRAHTLFVGTRPTGTTYTADIEAEYPALFTNEEGFLDPFINYLDGGAYGFNPERDYLLPLPTNELTLNPNLTQNPNW</sequence>
<keyword evidence="8" id="KW-0449">Lipoprotein</keyword>
<dbReference type="AlphaFoldDB" id="G0L153"/>
<evidence type="ECO:0000256" key="3">
    <source>
        <dbReference type="ARBA" id="ARBA00022729"/>
    </source>
</evidence>
<dbReference type="RefSeq" id="WP_013994836.1">
    <property type="nucleotide sequence ID" value="NC_015844.1"/>
</dbReference>
<dbReference type="OrthoDB" id="5694214at2"/>
<dbReference type="Pfam" id="PF14322">
    <property type="entry name" value="SusD-like_3"/>
    <property type="match status" value="1"/>
</dbReference>
<evidence type="ECO:0000256" key="2">
    <source>
        <dbReference type="ARBA" id="ARBA00006275"/>
    </source>
</evidence>
<dbReference type="GO" id="GO:0009279">
    <property type="term" value="C:cell outer membrane"/>
    <property type="evidence" value="ECO:0007669"/>
    <property type="project" value="UniProtKB-SubCell"/>
</dbReference>
<name>G0L153_ZOBGA</name>
<reference evidence="8 9" key="2">
    <citation type="journal article" date="2012" name="Environ. Microbiol.">
        <title>Characterization of the first alginolytic operons in a marine bacterium: from their emergence in marine Flavobacteriia to their independent transfers to marine Proteobacteria and human gut Bacteroides.</title>
        <authorList>
            <person name="Thomas F."/>
            <person name="Barbeyron T."/>
            <person name="Tonon T."/>
            <person name="Genicot S."/>
            <person name="Czjzek M."/>
            <person name="Michel G."/>
        </authorList>
    </citation>
    <scope>NUCLEOTIDE SEQUENCE [LARGE SCALE GENOMIC DNA]</scope>
    <source>
        <strain evidence="9">DSM 12802 / CCUG 47099 / CIP 106680 / NCIMB 13871 / Dsij</strain>
    </source>
</reference>
<comment type="similarity">
    <text evidence="2">Belongs to the SusD family.</text>
</comment>
<dbReference type="Proteomes" id="UP000008898">
    <property type="component" value="Chromosome"/>
</dbReference>
<dbReference type="Pfam" id="PF07980">
    <property type="entry name" value="SusD_RagB"/>
    <property type="match status" value="1"/>
</dbReference>
<dbReference type="Gene3D" id="1.25.40.390">
    <property type="match status" value="1"/>
</dbReference>
<proteinExistence type="inferred from homology"/>
<protein>
    <submittedName>
        <fullName evidence="8">SusD/RagB family lipoprotein</fullName>
    </submittedName>
</protein>
<dbReference type="SUPFAM" id="SSF48452">
    <property type="entry name" value="TPR-like"/>
    <property type="match status" value="1"/>
</dbReference>
<evidence type="ECO:0000313" key="9">
    <source>
        <dbReference type="Proteomes" id="UP000008898"/>
    </source>
</evidence>
<keyword evidence="9" id="KW-1185">Reference proteome</keyword>
<feature type="domain" description="SusD-like N-terminal" evidence="7">
    <location>
        <begin position="108"/>
        <end position="218"/>
    </location>
</feature>
<organism evidence="8 9">
    <name type="scientific">Zobellia galactanivorans (strain DSM 12802 / CCUG 47099 / CIP 106680 / NCIMB 13871 / Dsij)</name>
    <dbReference type="NCBI Taxonomy" id="63186"/>
    <lineage>
        <taxon>Bacteria</taxon>
        <taxon>Pseudomonadati</taxon>
        <taxon>Bacteroidota</taxon>
        <taxon>Flavobacteriia</taxon>
        <taxon>Flavobacteriales</taxon>
        <taxon>Flavobacteriaceae</taxon>
        <taxon>Zobellia</taxon>
    </lineage>
</organism>
<dbReference type="InterPro" id="IPR033985">
    <property type="entry name" value="SusD-like_N"/>
</dbReference>
<keyword evidence="5" id="KW-0998">Cell outer membrane</keyword>
<dbReference type="KEGG" id="zga:ZOBELLIA_3508"/>
<dbReference type="InterPro" id="IPR012944">
    <property type="entry name" value="SusD_RagB_dom"/>
</dbReference>
<dbReference type="PATRIC" id="fig|63186.3.peg.3423"/>
<comment type="subcellular location">
    <subcellularLocation>
        <location evidence="1">Cell outer membrane</location>
    </subcellularLocation>
</comment>
<dbReference type="InterPro" id="IPR011990">
    <property type="entry name" value="TPR-like_helical_dom_sf"/>
</dbReference>
<keyword evidence="3" id="KW-0732">Signal</keyword>
<accession>G0L153</accession>